<dbReference type="Gene3D" id="3.40.50.300">
    <property type="entry name" value="P-loop containing nucleotide triphosphate hydrolases"/>
    <property type="match status" value="1"/>
</dbReference>
<dbReference type="RefSeq" id="WP_100114777.1">
    <property type="nucleotide sequence ID" value="NZ_CP021497.1"/>
</dbReference>
<accession>A0ABZ2GZR8</accession>
<reference evidence="14" key="1">
    <citation type="submission" date="2023-09" db="EMBL/GenBank/DDBJ databases">
        <title>Genomes of two closely related lineages of the louse Polyplax serrata with different host specificities.</title>
        <authorList>
            <person name="Martinu J."/>
            <person name="Tarabai H."/>
            <person name="Stefka J."/>
            <person name="Hypsa V."/>
        </authorList>
    </citation>
    <scope>NUCLEOTIDE SEQUENCE [LARGE SCALE GENOMIC DNA]</scope>
    <source>
        <strain evidence="14">98ZLc_SE</strain>
    </source>
</reference>
<dbReference type="InterPro" id="IPR003593">
    <property type="entry name" value="AAA+_ATPase"/>
</dbReference>
<evidence type="ECO:0000256" key="6">
    <source>
        <dbReference type="ARBA" id="ARBA00022806"/>
    </source>
</evidence>
<evidence type="ECO:0000256" key="3">
    <source>
        <dbReference type="ARBA" id="ARBA00022705"/>
    </source>
</evidence>
<name>A0ABZ2GZR8_9GAMM</name>
<keyword evidence="3 12" id="KW-0235">DNA replication</keyword>
<comment type="similarity">
    <text evidence="1 12">Belongs to the helicase family. DnaB subfamily.</text>
</comment>
<gene>
    <name evidence="14" type="primary">dnaB</name>
    <name evidence="14" type="ORF">RQL39_01190</name>
</gene>
<evidence type="ECO:0000313" key="14">
    <source>
        <dbReference type="EMBL" id="WWR11752.1"/>
    </source>
</evidence>
<keyword evidence="8 12" id="KW-0238">DNA-binding</keyword>
<dbReference type="GO" id="GO:0003678">
    <property type="term" value="F:DNA helicase activity"/>
    <property type="evidence" value="ECO:0007669"/>
    <property type="project" value="UniProtKB-EC"/>
</dbReference>
<dbReference type="PROSITE" id="PS51199">
    <property type="entry name" value="SF4_HELICASE"/>
    <property type="match status" value="1"/>
</dbReference>
<evidence type="ECO:0000256" key="2">
    <source>
        <dbReference type="ARBA" id="ARBA00022515"/>
    </source>
</evidence>
<dbReference type="NCBIfam" id="NF004384">
    <property type="entry name" value="PRK05748.1"/>
    <property type="match status" value="1"/>
</dbReference>
<dbReference type="GO" id="GO:0016787">
    <property type="term" value="F:hydrolase activity"/>
    <property type="evidence" value="ECO:0007669"/>
    <property type="project" value="UniProtKB-KW"/>
</dbReference>
<keyword evidence="5 12" id="KW-0378">Hydrolase</keyword>
<evidence type="ECO:0000256" key="1">
    <source>
        <dbReference type="ARBA" id="ARBA00008428"/>
    </source>
</evidence>
<dbReference type="CDD" id="cd00984">
    <property type="entry name" value="DnaB_C"/>
    <property type="match status" value="1"/>
</dbReference>
<dbReference type="Gene3D" id="1.10.860.10">
    <property type="entry name" value="DNAb Helicase, Chain A"/>
    <property type="match status" value="1"/>
</dbReference>
<protein>
    <recommendedName>
        <fullName evidence="11 12">Replicative DNA helicase</fullName>
        <ecNumber evidence="11 12">5.6.2.3</ecNumber>
    </recommendedName>
</protein>
<dbReference type="InterPro" id="IPR016136">
    <property type="entry name" value="DNA_helicase_N/primase_C"/>
</dbReference>
<evidence type="ECO:0000259" key="13">
    <source>
        <dbReference type="PROSITE" id="PS51199"/>
    </source>
</evidence>
<dbReference type="PANTHER" id="PTHR30153">
    <property type="entry name" value="REPLICATIVE DNA HELICASE DNAB"/>
    <property type="match status" value="1"/>
</dbReference>
<evidence type="ECO:0000256" key="4">
    <source>
        <dbReference type="ARBA" id="ARBA00022741"/>
    </source>
</evidence>
<dbReference type="InterPro" id="IPR036185">
    <property type="entry name" value="DNA_heli_DnaB-like_N_sf"/>
</dbReference>
<keyword evidence="2 12" id="KW-0639">Primosome</keyword>
<dbReference type="InterPro" id="IPR007694">
    <property type="entry name" value="DNA_helicase_DnaB-like_C"/>
</dbReference>
<evidence type="ECO:0000313" key="15">
    <source>
        <dbReference type="Proteomes" id="UP001368618"/>
    </source>
</evidence>
<feature type="domain" description="SF4 helicase" evidence="13">
    <location>
        <begin position="187"/>
        <end position="454"/>
    </location>
</feature>
<keyword evidence="4 12" id="KW-0547">Nucleotide-binding</keyword>
<dbReference type="SUPFAM" id="SSF52540">
    <property type="entry name" value="P-loop containing nucleoside triphosphate hydrolases"/>
    <property type="match status" value="1"/>
</dbReference>
<proteinExistence type="inferred from homology"/>
<keyword evidence="7 12" id="KW-0067">ATP-binding</keyword>
<dbReference type="Pfam" id="PF00772">
    <property type="entry name" value="DnaB"/>
    <property type="match status" value="1"/>
</dbReference>
<evidence type="ECO:0000256" key="5">
    <source>
        <dbReference type="ARBA" id="ARBA00022801"/>
    </source>
</evidence>
<dbReference type="InterPro" id="IPR007693">
    <property type="entry name" value="DNA_helicase_DnaB-like_N"/>
</dbReference>
<evidence type="ECO:0000256" key="7">
    <source>
        <dbReference type="ARBA" id="ARBA00022840"/>
    </source>
</evidence>
<evidence type="ECO:0000256" key="10">
    <source>
        <dbReference type="ARBA" id="ARBA00048954"/>
    </source>
</evidence>
<dbReference type="Pfam" id="PF03796">
    <property type="entry name" value="DnaB_C"/>
    <property type="match status" value="1"/>
</dbReference>
<evidence type="ECO:0000256" key="8">
    <source>
        <dbReference type="ARBA" id="ARBA00023125"/>
    </source>
</evidence>
<evidence type="ECO:0000256" key="12">
    <source>
        <dbReference type="RuleBase" id="RU362085"/>
    </source>
</evidence>
<keyword evidence="6 12" id="KW-0347">Helicase</keyword>
<dbReference type="EC" id="5.6.2.3" evidence="11 12"/>
<comment type="function">
    <text evidence="12">The main replicative DNA helicase, it participates in initiation and elongation during chromosome replication. Travels ahead of the DNA replisome, separating dsDNA into templates for DNA synthesis. A processive ATP-dependent 5'-3' DNA helicase it has DNA-dependent ATPase activity.</text>
</comment>
<dbReference type="InterPro" id="IPR007692">
    <property type="entry name" value="DNA_helicase_DnaB"/>
</dbReference>
<dbReference type="EMBL" id="CP135137">
    <property type="protein sequence ID" value="WWR11752.1"/>
    <property type="molecule type" value="Genomic_DNA"/>
</dbReference>
<dbReference type="InterPro" id="IPR027417">
    <property type="entry name" value="P-loop_NTPase"/>
</dbReference>
<keyword evidence="9" id="KW-0413">Isomerase</keyword>
<dbReference type="PANTHER" id="PTHR30153:SF2">
    <property type="entry name" value="REPLICATIVE DNA HELICASE"/>
    <property type="match status" value="1"/>
</dbReference>
<sequence>MIVDFKKELFKNCKSLPYSFEAEQGVLGGLILDNQIWDDIHLKLCETDFYRNEHSILYRSISELIKKNHPVDIVTLIDMLKSINKLDYIGGESYLFELVNGIPGVTNIFAYVNIVREKSVQRQLIEVANEIANFSYNLGEKNINDLLDFAETKIFSIANQTSRKGGPEKIKIILSKTMKKLNSLYSNNKKITGLSTGLSDLDEKTSGLQSSNFIIVAGRPSMGKTALAMNIAEHVVIQNKKPVLVFSMEMPSDSIIIRMISSLARVDQHKLRTGKLNKQDWPRVISTVNLLSEVPLFIDETPALSPVEIRARSRRLIKDQDSIGLIIIDYIQLMKIPGFRMDSRTAEISEISRSLKSLAKELNVPIIALSQLNRSLEQRYDKRPIMSDLRESGAIEQDADIIYFIYRDEVYRENSPDKGIAEIIIAKQRNGPIGKVKVAFLGQYTRFEDLFFNK</sequence>
<comment type="catalytic activity">
    <reaction evidence="10 12">
        <text>ATP + H2O = ADP + phosphate + H(+)</text>
        <dbReference type="Rhea" id="RHEA:13065"/>
        <dbReference type="ChEBI" id="CHEBI:15377"/>
        <dbReference type="ChEBI" id="CHEBI:15378"/>
        <dbReference type="ChEBI" id="CHEBI:30616"/>
        <dbReference type="ChEBI" id="CHEBI:43474"/>
        <dbReference type="ChEBI" id="CHEBI:456216"/>
        <dbReference type="EC" id="5.6.2.3"/>
    </reaction>
</comment>
<dbReference type="NCBIfam" id="TIGR00665">
    <property type="entry name" value="DnaB"/>
    <property type="match status" value="1"/>
</dbReference>
<evidence type="ECO:0000256" key="11">
    <source>
        <dbReference type="NCBIfam" id="TIGR00665"/>
    </source>
</evidence>
<evidence type="ECO:0000256" key="9">
    <source>
        <dbReference type="ARBA" id="ARBA00023235"/>
    </source>
</evidence>
<dbReference type="SUPFAM" id="SSF48024">
    <property type="entry name" value="N-terminal domain of DnaB helicase"/>
    <property type="match status" value="1"/>
</dbReference>
<keyword evidence="15" id="KW-1185">Reference proteome</keyword>
<organism evidence="14 15">
    <name type="scientific">Candidatus Legionella polyplacis</name>
    <dbReference type="NCBI Taxonomy" id="2005262"/>
    <lineage>
        <taxon>Bacteria</taxon>
        <taxon>Pseudomonadati</taxon>
        <taxon>Pseudomonadota</taxon>
        <taxon>Gammaproteobacteria</taxon>
        <taxon>Legionellales</taxon>
        <taxon>Legionellaceae</taxon>
        <taxon>Legionella</taxon>
    </lineage>
</organism>
<dbReference type="SMART" id="SM00382">
    <property type="entry name" value="AAA"/>
    <property type="match status" value="1"/>
</dbReference>
<dbReference type="Proteomes" id="UP001368618">
    <property type="component" value="Chromosome"/>
</dbReference>